<dbReference type="SMART" id="SM00894">
    <property type="entry name" value="Excalibur"/>
    <property type="match status" value="1"/>
</dbReference>
<name>A0ABR6NPK3_9DEIO</name>
<dbReference type="SUPFAM" id="SSF56281">
    <property type="entry name" value="Metallo-hydrolase/oxidoreductase"/>
    <property type="match status" value="1"/>
</dbReference>
<dbReference type="SMART" id="SM00849">
    <property type="entry name" value="Lactamase_B"/>
    <property type="match status" value="1"/>
</dbReference>
<dbReference type="RefSeq" id="WP_249038950.1">
    <property type="nucleotide sequence ID" value="NZ_JACHEW010000004.1"/>
</dbReference>
<feature type="domain" description="Metallo-beta-lactamase" evidence="2">
    <location>
        <begin position="34"/>
        <end position="227"/>
    </location>
</feature>
<feature type="signal peptide" evidence="1">
    <location>
        <begin position="1"/>
        <end position="19"/>
    </location>
</feature>
<organism evidence="4 5">
    <name type="scientific">Deinococcus radiopugnans ATCC 19172</name>
    <dbReference type="NCBI Taxonomy" id="585398"/>
    <lineage>
        <taxon>Bacteria</taxon>
        <taxon>Thermotogati</taxon>
        <taxon>Deinococcota</taxon>
        <taxon>Deinococci</taxon>
        <taxon>Deinococcales</taxon>
        <taxon>Deinococcaceae</taxon>
        <taxon>Deinococcus</taxon>
    </lineage>
</organism>
<dbReference type="InterPro" id="IPR035681">
    <property type="entry name" value="ComA-like_MBL"/>
</dbReference>
<evidence type="ECO:0000259" key="3">
    <source>
        <dbReference type="SMART" id="SM00894"/>
    </source>
</evidence>
<comment type="caution">
    <text evidence="4">The sequence shown here is derived from an EMBL/GenBank/DDBJ whole genome shotgun (WGS) entry which is preliminary data.</text>
</comment>
<proteinExistence type="predicted"/>
<reference evidence="4 5" key="1">
    <citation type="submission" date="2020-08" db="EMBL/GenBank/DDBJ databases">
        <title>Genomic Encyclopedia of Type Strains, Phase IV (KMG-IV): sequencing the most valuable type-strain genomes for metagenomic binning, comparative biology and taxonomic classification.</title>
        <authorList>
            <person name="Goeker M."/>
        </authorList>
    </citation>
    <scope>NUCLEOTIDE SEQUENCE [LARGE SCALE GENOMIC DNA]</scope>
    <source>
        <strain evidence="4 5">DSM 12027</strain>
    </source>
</reference>
<protein>
    <submittedName>
        <fullName evidence="4">Beta-lactamase superfamily II metal-dependent hydrolase</fullName>
    </submittedName>
</protein>
<dbReference type="InterPro" id="IPR052159">
    <property type="entry name" value="Competence_DNA_uptake"/>
</dbReference>
<feature type="chain" id="PRO_5045871930" evidence="1">
    <location>
        <begin position="20"/>
        <end position="344"/>
    </location>
</feature>
<evidence type="ECO:0000313" key="5">
    <source>
        <dbReference type="Proteomes" id="UP000629870"/>
    </source>
</evidence>
<sequence>MKRTLMLVALLGGSAVAQAAQTGVLTIRFLDVGQGDAVLITAPEGQSMLYDGGRSQPRMRTLLQQYGVKSLALVAASHADADHITGLVPAIELFKPKLFLNNGLAANTNIFGKLTATAARVGTQGLLASGRVINLGSVKVTVLPPPVGMPKNDQNLNSVGLLIEYGTFKALMTGDSETAETQGWLKAYPSPFLGPVDVYKSIHHGAANGDNLPWLTAVRPKNVVVSVGPNNYGHPTEKALGLYRQAGATIWRTDQQGTITVQVQPGGEYTVTAGKAGTGAPVRPTGPVPALPRTVPVPAQPPAPADTSYPNCAAVRAAGKAPLLRGQLGYRAGLDRDGDGRACE</sequence>
<feature type="domain" description="Excalibur calcium-binding" evidence="3">
    <location>
        <begin position="308"/>
        <end position="344"/>
    </location>
</feature>
<dbReference type="PANTHER" id="PTHR30619:SF1">
    <property type="entry name" value="RECOMBINATION PROTEIN 2"/>
    <property type="match status" value="1"/>
</dbReference>
<dbReference type="Proteomes" id="UP000629870">
    <property type="component" value="Unassembled WGS sequence"/>
</dbReference>
<accession>A0ABR6NPK3</accession>
<dbReference type="EMBL" id="JACHEW010000004">
    <property type="protein sequence ID" value="MBB6015965.1"/>
    <property type="molecule type" value="Genomic_DNA"/>
</dbReference>
<dbReference type="PANTHER" id="PTHR30619">
    <property type="entry name" value="DNA INTERNALIZATION/COMPETENCE PROTEIN COMEC/REC2"/>
    <property type="match status" value="1"/>
</dbReference>
<dbReference type="CDD" id="cd07731">
    <property type="entry name" value="ComA-like_MBL-fold"/>
    <property type="match status" value="1"/>
</dbReference>
<dbReference type="InterPro" id="IPR008613">
    <property type="entry name" value="Excalibur_Ca-bd_domain"/>
</dbReference>
<dbReference type="GO" id="GO:0016787">
    <property type="term" value="F:hydrolase activity"/>
    <property type="evidence" value="ECO:0007669"/>
    <property type="project" value="UniProtKB-KW"/>
</dbReference>
<evidence type="ECO:0000256" key="1">
    <source>
        <dbReference type="SAM" id="SignalP"/>
    </source>
</evidence>
<gene>
    <name evidence="4" type="ORF">HNQ04_001197</name>
</gene>
<dbReference type="Gene3D" id="3.60.15.10">
    <property type="entry name" value="Ribonuclease Z/Hydroxyacylglutathione hydrolase-like"/>
    <property type="match status" value="1"/>
</dbReference>
<dbReference type="Pfam" id="PF00753">
    <property type="entry name" value="Lactamase_B"/>
    <property type="match status" value="1"/>
</dbReference>
<evidence type="ECO:0000259" key="2">
    <source>
        <dbReference type="SMART" id="SM00849"/>
    </source>
</evidence>
<evidence type="ECO:0000313" key="4">
    <source>
        <dbReference type="EMBL" id="MBB6015965.1"/>
    </source>
</evidence>
<keyword evidence="5" id="KW-1185">Reference proteome</keyword>
<dbReference type="Pfam" id="PF05901">
    <property type="entry name" value="Excalibur"/>
    <property type="match status" value="1"/>
</dbReference>
<keyword evidence="1" id="KW-0732">Signal</keyword>
<dbReference type="InterPro" id="IPR001279">
    <property type="entry name" value="Metallo-B-lactamas"/>
</dbReference>
<keyword evidence="4" id="KW-0378">Hydrolase</keyword>
<dbReference type="InterPro" id="IPR036866">
    <property type="entry name" value="RibonucZ/Hydroxyglut_hydro"/>
</dbReference>